<proteinExistence type="inferred from homology"/>
<dbReference type="GO" id="GO:0046872">
    <property type="term" value="F:metal ion binding"/>
    <property type="evidence" value="ECO:0007669"/>
    <property type="project" value="UniProtKB-KW"/>
</dbReference>
<comment type="subcellular location">
    <subcellularLocation>
        <location evidence="2">Endoplasmic reticulum membrane</location>
        <topology evidence="2">Single-pass type II membrane protein</topology>
    </subcellularLocation>
    <subcellularLocation>
        <location evidence="1">Golgi apparatus membrane</location>
        <topology evidence="1">Single-pass type II membrane protein</topology>
    </subcellularLocation>
</comment>
<dbReference type="PROSITE" id="PS51212">
    <property type="entry name" value="WSC"/>
    <property type="match status" value="1"/>
</dbReference>
<dbReference type="GO" id="GO:0050650">
    <property type="term" value="P:chondroitin sulfate proteoglycan biosynthetic process"/>
    <property type="evidence" value="ECO:0007669"/>
    <property type="project" value="TreeGrafter"/>
</dbReference>
<keyword evidence="15" id="KW-0472">Membrane</keyword>
<keyword evidence="16" id="KW-1015">Disulfide bond</keyword>
<dbReference type="STRING" id="6689.A0A423TPE5"/>
<dbReference type="InterPro" id="IPR003406">
    <property type="entry name" value="Glyco_trans_14"/>
</dbReference>
<protein>
    <recommendedName>
        <fullName evidence="6">protein xylosyltransferase</fullName>
        <ecNumber evidence="6">2.4.2.26</ecNumber>
    </recommendedName>
    <alternativeName>
        <fullName evidence="18">Peptide O-xylosyltransferase</fullName>
    </alternativeName>
</protein>
<evidence type="ECO:0000256" key="12">
    <source>
        <dbReference type="ARBA" id="ARBA00022968"/>
    </source>
</evidence>
<dbReference type="PANTHER" id="PTHR46025:SF3">
    <property type="entry name" value="XYLOSYLTRANSFERASE OXT"/>
    <property type="match status" value="1"/>
</dbReference>
<evidence type="ECO:0000256" key="16">
    <source>
        <dbReference type="ARBA" id="ARBA00023157"/>
    </source>
</evidence>
<evidence type="ECO:0000256" key="10">
    <source>
        <dbReference type="ARBA" id="ARBA00022723"/>
    </source>
</evidence>
<comment type="pathway">
    <text evidence="4">Glycan metabolism; heparan sulfate biosynthesis.</text>
</comment>
<dbReference type="GO" id="GO:0005789">
    <property type="term" value="C:endoplasmic reticulum membrane"/>
    <property type="evidence" value="ECO:0007669"/>
    <property type="project" value="UniProtKB-SubCell"/>
</dbReference>
<evidence type="ECO:0000256" key="13">
    <source>
        <dbReference type="ARBA" id="ARBA00022989"/>
    </source>
</evidence>
<dbReference type="GO" id="GO:0030158">
    <property type="term" value="F:protein xylosyltransferase activity"/>
    <property type="evidence" value="ECO:0007669"/>
    <property type="project" value="UniProtKB-EC"/>
</dbReference>
<gene>
    <name evidence="21" type="ORF">C7M84_002993</name>
</gene>
<evidence type="ECO:0000256" key="1">
    <source>
        <dbReference type="ARBA" id="ARBA00004323"/>
    </source>
</evidence>
<evidence type="ECO:0000256" key="19">
    <source>
        <dbReference type="ARBA" id="ARBA00047847"/>
    </source>
</evidence>
<dbReference type="EMBL" id="QCYY01001401">
    <property type="protein sequence ID" value="ROT78307.1"/>
    <property type="molecule type" value="Genomic_DNA"/>
</dbReference>
<dbReference type="AlphaFoldDB" id="A0A423TPE5"/>
<evidence type="ECO:0000256" key="7">
    <source>
        <dbReference type="ARBA" id="ARBA00022676"/>
    </source>
</evidence>
<evidence type="ECO:0000256" key="2">
    <source>
        <dbReference type="ARBA" id="ARBA00004648"/>
    </source>
</evidence>
<name>A0A423TPE5_PENVA</name>
<dbReference type="PANTHER" id="PTHR46025">
    <property type="entry name" value="XYLOSYLTRANSFERASE OXT"/>
    <property type="match status" value="1"/>
</dbReference>
<dbReference type="InterPro" id="IPR024448">
    <property type="entry name" value="XylT_C"/>
</dbReference>
<comment type="pathway">
    <text evidence="3">Glycan metabolism; chondroitin sulfate biosynthesis.</text>
</comment>
<evidence type="ECO:0000256" key="17">
    <source>
        <dbReference type="ARBA" id="ARBA00023180"/>
    </source>
</evidence>
<sequence>MRGKHMGCFIDSRESRILRGHATQLKRNSPSICCDICYQRGYVYAGVQYGKECFCGNEELPVKLKAAESFCNMPCSGDERLKCGDYLHMNVYQTGLAKYVPVALKGPSTANDSAVRIAFILTINGRAVRQLKRMFKALYHKDHYYFIHVDSRQDYLYGEMLKLEQQFDNIQVSRYRLSTIWGGASLLTILLHCMEQVLLIKSWKWDFVINLSESDYPIKTNEELVRFLTSNRERNFLKSHGHDTNKFLQKQGLDRTFIECETHMWRIGERQIPMGVRVDGGSDWLCLNRDFVNYVVNSQDQLVTGLKKVYSYTLLPAESFFHTVLRNSEYCQSFTDNNLHVTNWKRKLGCKCQYKHIVDWCGCSPNDFTPGDWPKLEASVSRNLFFARKFEAVISQAIINQVDGWLYTPYYTSTPGLDSYWENRYHHDDRYTSGSDVALTLYSSVARLSTRTVTQLISSKHSKCSLYATGVLQAHSYHSNDEFKGQLVQYVGNVDGQGTFHLETWVFPHVKYRPLFNQRYERLLSIEVGTDFDVKEQVFRNFGIPFGPNSDVTIVTRWGAGINADGMPEEGIEQPTLVLSDPTASVAAGEEITVDTGEQVVAHTFELRKPLLPGSWMVWVLVDNVIVASHTFLVLPMQFVQGRQISVKEAKTLHKGPSEPYTEEDVSHYSVLLNLGYPGNSSALEVSATHALLYGPQLSKWIDELVTRFYTVQDTCYIQSDHVPECVRAELDPCSKTNWSSFSPDPKSELGSVDPKTGRLTDAYRISDNFR</sequence>
<dbReference type="UniPathway" id="UPA00755"/>
<dbReference type="Pfam" id="PF12529">
    <property type="entry name" value="Xylo_C"/>
    <property type="match status" value="1"/>
</dbReference>
<evidence type="ECO:0000256" key="4">
    <source>
        <dbReference type="ARBA" id="ARBA00005093"/>
    </source>
</evidence>
<dbReference type="Pfam" id="PF01822">
    <property type="entry name" value="WSC"/>
    <property type="match status" value="1"/>
</dbReference>
<evidence type="ECO:0000256" key="11">
    <source>
        <dbReference type="ARBA" id="ARBA00022824"/>
    </source>
</evidence>
<dbReference type="GO" id="GO:0015012">
    <property type="term" value="P:heparan sulfate proteoglycan biosynthetic process"/>
    <property type="evidence" value="ECO:0007669"/>
    <property type="project" value="UniProtKB-UniPathway"/>
</dbReference>
<dbReference type="InterPro" id="IPR002889">
    <property type="entry name" value="WSC_carb-bd"/>
</dbReference>
<evidence type="ECO:0000256" key="14">
    <source>
        <dbReference type="ARBA" id="ARBA00023034"/>
    </source>
</evidence>
<keyword evidence="17" id="KW-0325">Glycoprotein</keyword>
<comment type="caution">
    <text evidence="21">The sequence shown here is derived from an EMBL/GenBank/DDBJ whole genome shotgun (WGS) entry which is preliminary data.</text>
</comment>
<dbReference type="Proteomes" id="UP000283509">
    <property type="component" value="Unassembled WGS sequence"/>
</dbReference>
<keyword evidence="13" id="KW-1133">Transmembrane helix</keyword>
<feature type="domain" description="WSC" evidence="20">
    <location>
        <begin position="2"/>
        <end position="95"/>
    </location>
</feature>
<keyword evidence="11" id="KW-0256">Endoplasmic reticulum</keyword>
<evidence type="ECO:0000256" key="15">
    <source>
        <dbReference type="ARBA" id="ARBA00023136"/>
    </source>
</evidence>
<dbReference type="EC" id="2.4.2.26" evidence="6"/>
<comment type="catalytic activity">
    <reaction evidence="19">
        <text>UDP-alpha-D-xylose + L-seryl-[protein] = 3-O-(beta-D-xylosyl)-L-seryl-[protein] + UDP + H(+)</text>
        <dbReference type="Rhea" id="RHEA:50192"/>
        <dbReference type="Rhea" id="RHEA-COMP:9863"/>
        <dbReference type="Rhea" id="RHEA-COMP:12567"/>
        <dbReference type="ChEBI" id="CHEBI:15378"/>
        <dbReference type="ChEBI" id="CHEBI:29999"/>
        <dbReference type="ChEBI" id="CHEBI:57632"/>
        <dbReference type="ChEBI" id="CHEBI:58223"/>
        <dbReference type="ChEBI" id="CHEBI:132085"/>
        <dbReference type="EC" id="2.4.2.26"/>
    </reaction>
</comment>
<dbReference type="SMART" id="SM00321">
    <property type="entry name" value="WSC"/>
    <property type="match status" value="1"/>
</dbReference>
<keyword evidence="9" id="KW-0812">Transmembrane</keyword>
<evidence type="ECO:0000256" key="5">
    <source>
        <dbReference type="ARBA" id="ARBA00010195"/>
    </source>
</evidence>
<keyword evidence="8 21" id="KW-0808">Transferase</keyword>
<dbReference type="OrthoDB" id="2019572at2759"/>
<dbReference type="UniPathway" id="UPA00756"/>
<keyword evidence="22" id="KW-1185">Reference proteome</keyword>
<evidence type="ECO:0000256" key="9">
    <source>
        <dbReference type="ARBA" id="ARBA00022692"/>
    </source>
</evidence>
<reference evidence="21 22" key="2">
    <citation type="submission" date="2019-01" db="EMBL/GenBank/DDBJ databases">
        <title>The decoding of complex shrimp genome reveals the adaptation for benthos swimmer, frequently molting mechanism and breeding impact on genome.</title>
        <authorList>
            <person name="Sun Y."/>
            <person name="Gao Y."/>
            <person name="Yu Y."/>
        </authorList>
    </citation>
    <scope>NUCLEOTIDE SEQUENCE [LARGE SCALE GENOMIC DNA]</scope>
    <source>
        <tissue evidence="21">Muscle</tissue>
    </source>
</reference>
<keyword evidence="7" id="KW-0328">Glycosyltransferase</keyword>
<dbReference type="GO" id="GO:0000139">
    <property type="term" value="C:Golgi membrane"/>
    <property type="evidence" value="ECO:0007669"/>
    <property type="project" value="UniProtKB-SubCell"/>
</dbReference>
<organism evidence="21 22">
    <name type="scientific">Penaeus vannamei</name>
    <name type="common">Whiteleg shrimp</name>
    <name type="synonym">Litopenaeus vannamei</name>
    <dbReference type="NCBI Taxonomy" id="6689"/>
    <lineage>
        <taxon>Eukaryota</taxon>
        <taxon>Metazoa</taxon>
        <taxon>Ecdysozoa</taxon>
        <taxon>Arthropoda</taxon>
        <taxon>Crustacea</taxon>
        <taxon>Multicrustacea</taxon>
        <taxon>Malacostraca</taxon>
        <taxon>Eumalacostraca</taxon>
        <taxon>Eucarida</taxon>
        <taxon>Decapoda</taxon>
        <taxon>Dendrobranchiata</taxon>
        <taxon>Penaeoidea</taxon>
        <taxon>Penaeidae</taxon>
        <taxon>Penaeus</taxon>
    </lineage>
</organism>
<evidence type="ECO:0000313" key="22">
    <source>
        <dbReference type="Proteomes" id="UP000283509"/>
    </source>
</evidence>
<keyword evidence="14" id="KW-0333">Golgi apparatus</keyword>
<dbReference type="Pfam" id="PF02485">
    <property type="entry name" value="Branch"/>
    <property type="match status" value="1"/>
</dbReference>
<keyword evidence="12" id="KW-0735">Signal-anchor</keyword>
<keyword evidence="10" id="KW-0479">Metal-binding</keyword>
<evidence type="ECO:0000256" key="18">
    <source>
        <dbReference type="ARBA" id="ARBA00042865"/>
    </source>
</evidence>
<evidence type="ECO:0000256" key="8">
    <source>
        <dbReference type="ARBA" id="ARBA00022679"/>
    </source>
</evidence>
<dbReference type="InterPro" id="IPR043538">
    <property type="entry name" value="XYLT"/>
</dbReference>
<accession>A0A423TPE5</accession>
<evidence type="ECO:0000256" key="3">
    <source>
        <dbReference type="ARBA" id="ARBA00004840"/>
    </source>
</evidence>
<comment type="similarity">
    <text evidence="5">Belongs to the glycosyltransferase 14 family. XylT subfamily.</text>
</comment>
<evidence type="ECO:0000313" key="21">
    <source>
        <dbReference type="EMBL" id="ROT78307.1"/>
    </source>
</evidence>
<reference evidence="21 22" key="1">
    <citation type="submission" date="2018-04" db="EMBL/GenBank/DDBJ databases">
        <authorList>
            <person name="Zhang X."/>
            <person name="Yuan J."/>
            <person name="Li F."/>
            <person name="Xiang J."/>
        </authorList>
    </citation>
    <scope>NUCLEOTIDE SEQUENCE [LARGE SCALE GENOMIC DNA]</scope>
    <source>
        <tissue evidence="21">Muscle</tissue>
    </source>
</reference>
<evidence type="ECO:0000256" key="6">
    <source>
        <dbReference type="ARBA" id="ARBA00011972"/>
    </source>
</evidence>
<evidence type="ECO:0000259" key="20">
    <source>
        <dbReference type="PROSITE" id="PS51212"/>
    </source>
</evidence>